<name>A0AAW1NNN4_9CHLO</name>
<dbReference type="InterPro" id="IPR043502">
    <property type="entry name" value="DNA/RNA_pol_sf"/>
</dbReference>
<organism evidence="3 4">
    <name type="scientific">Symbiochloris irregularis</name>
    <dbReference type="NCBI Taxonomy" id="706552"/>
    <lineage>
        <taxon>Eukaryota</taxon>
        <taxon>Viridiplantae</taxon>
        <taxon>Chlorophyta</taxon>
        <taxon>core chlorophytes</taxon>
        <taxon>Trebouxiophyceae</taxon>
        <taxon>Trebouxiales</taxon>
        <taxon>Trebouxiaceae</taxon>
        <taxon>Symbiochloris</taxon>
    </lineage>
</organism>
<dbReference type="Pfam" id="PF00078">
    <property type="entry name" value="RVT_1"/>
    <property type="match status" value="1"/>
</dbReference>
<reference evidence="3 4" key="1">
    <citation type="journal article" date="2024" name="Nat. Commun.">
        <title>Phylogenomics reveals the evolutionary origins of lichenization in chlorophyte algae.</title>
        <authorList>
            <person name="Puginier C."/>
            <person name="Libourel C."/>
            <person name="Otte J."/>
            <person name="Skaloud P."/>
            <person name="Haon M."/>
            <person name="Grisel S."/>
            <person name="Petersen M."/>
            <person name="Berrin J.G."/>
            <person name="Delaux P.M."/>
            <person name="Dal Grande F."/>
            <person name="Keller J."/>
        </authorList>
    </citation>
    <scope>NUCLEOTIDE SEQUENCE [LARGE SCALE GENOMIC DNA]</scope>
    <source>
        <strain evidence="3 4">SAG 2036</strain>
    </source>
</reference>
<dbReference type="AlphaFoldDB" id="A0AAW1NNN4"/>
<sequence>MNLRPLPMEQGRTYRRHTYRPHAADNPSSRIDDILISPSLEAIAAPEQHIVVTRDSDHSPLLASLDVRSLGFTLAPPCPIRERQPRLKTPVCKQGLANFKSGVALEHAGEIRVLKRRAADLLKDAAFLTNTIGTAEHKAVLQTNARREIAEHVVSLGEQIQAFMTDKVMQCATACLEFTGPATPTHTHGPNTKAHRVLTENLDTSRKLQKSVTELQDLAELKEAPSEDIVQYTQSALEGIREVVTTHNAQHKRQLPEPPQHDDIEFIGSKGQGEWNDWRRAAEGNINQLGRERKGLYTQKRDKGLQKARSYIQHMYATNQKGANKIINGIAKSTEITALKDGAGKVVHDAQLVRKLAHEYYQKQATPVATMTEQHESSDHFGFEWEDEKLDGFKIETKVGKPGYGTLSIFNLMKDKARFDRHLGRLSNNKAPGPDQVANELIKNLPEELLETIHTLYILMYVTATTPQHFKESSTILLHKKGDPLMLQNYRPICLANTVSKLYTCMLASSIAQFAEHYDVLSNSQEGFRSRRNTTRCLQLFHNILVDAKLTHKDLYAMYIDFSSAFNTVSHNRLLIIMRELGFPEDCLEVIKSIYDGATTVIQVAGGGTDPVKIMRGTLQGDSLSPLLFIIFMEPLTRWLQSRGRGATPGCLKTGVAPKGVKSCTIGCLGYADDLLALTNSARDLAIQALKIERFAKFSGLDINVGKCAVSAILHGRAEQKGISSLGATLMISSQNNGYSTMMTSMINCAGSSQRKEEVSLQLMGNAE</sequence>
<comment type="caution">
    <text evidence="3">The sequence shown here is derived from an EMBL/GenBank/DDBJ whole genome shotgun (WGS) entry which is preliminary data.</text>
</comment>
<evidence type="ECO:0000259" key="2">
    <source>
        <dbReference type="PROSITE" id="PS50878"/>
    </source>
</evidence>
<feature type="domain" description="Reverse transcriptase" evidence="2">
    <location>
        <begin position="459"/>
        <end position="730"/>
    </location>
</feature>
<gene>
    <name evidence="3" type="ORF">WJX73_006043</name>
</gene>
<protein>
    <recommendedName>
        <fullName evidence="2">Reverse transcriptase domain-containing protein</fullName>
    </recommendedName>
</protein>
<accession>A0AAW1NNN4</accession>
<evidence type="ECO:0000313" key="4">
    <source>
        <dbReference type="Proteomes" id="UP001465755"/>
    </source>
</evidence>
<evidence type="ECO:0000313" key="3">
    <source>
        <dbReference type="EMBL" id="KAK9785680.1"/>
    </source>
</evidence>
<proteinExistence type="predicted"/>
<dbReference type="PANTHER" id="PTHR19446">
    <property type="entry name" value="REVERSE TRANSCRIPTASES"/>
    <property type="match status" value="1"/>
</dbReference>
<keyword evidence="4" id="KW-1185">Reference proteome</keyword>
<evidence type="ECO:0000256" key="1">
    <source>
        <dbReference type="SAM" id="MobiDB-lite"/>
    </source>
</evidence>
<dbReference type="InterPro" id="IPR000477">
    <property type="entry name" value="RT_dom"/>
</dbReference>
<dbReference type="Proteomes" id="UP001465755">
    <property type="component" value="Unassembled WGS sequence"/>
</dbReference>
<dbReference type="PROSITE" id="PS50878">
    <property type="entry name" value="RT_POL"/>
    <property type="match status" value="1"/>
</dbReference>
<dbReference type="EMBL" id="JALJOQ010000295">
    <property type="protein sequence ID" value="KAK9785680.1"/>
    <property type="molecule type" value="Genomic_DNA"/>
</dbReference>
<feature type="region of interest" description="Disordered" evidence="1">
    <location>
        <begin position="1"/>
        <end position="26"/>
    </location>
</feature>
<dbReference type="SUPFAM" id="SSF56672">
    <property type="entry name" value="DNA/RNA polymerases"/>
    <property type="match status" value="1"/>
</dbReference>
<dbReference type="CDD" id="cd01650">
    <property type="entry name" value="RT_nLTR_like"/>
    <property type="match status" value="1"/>
</dbReference>